<gene>
    <name evidence="2" type="ORF">CTI12_AA102070</name>
</gene>
<reference evidence="2 3" key="1">
    <citation type="journal article" date="2018" name="Mol. Plant">
        <title>The genome of Artemisia annua provides insight into the evolution of Asteraceae family and artemisinin biosynthesis.</title>
        <authorList>
            <person name="Shen Q."/>
            <person name="Zhang L."/>
            <person name="Liao Z."/>
            <person name="Wang S."/>
            <person name="Yan T."/>
            <person name="Shi P."/>
            <person name="Liu M."/>
            <person name="Fu X."/>
            <person name="Pan Q."/>
            <person name="Wang Y."/>
            <person name="Lv Z."/>
            <person name="Lu X."/>
            <person name="Zhang F."/>
            <person name="Jiang W."/>
            <person name="Ma Y."/>
            <person name="Chen M."/>
            <person name="Hao X."/>
            <person name="Li L."/>
            <person name="Tang Y."/>
            <person name="Lv G."/>
            <person name="Zhou Y."/>
            <person name="Sun X."/>
            <person name="Brodelius P.E."/>
            <person name="Rose J.K.C."/>
            <person name="Tang K."/>
        </authorList>
    </citation>
    <scope>NUCLEOTIDE SEQUENCE [LARGE SCALE GENOMIC DNA]</scope>
    <source>
        <strain evidence="3">cv. Huhao1</strain>
        <tissue evidence="2">Leaf</tissue>
    </source>
</reference>
<dbReference type="InterPro" id="IPR004330">
    <property type="entry name" value="FAR1_DNA_bnd_dom"/>
</dbReference>
<evidence type="ECO:0000313" key="2">
    <source>
        <dbReference type="EMBL" id="PWA78040.1"/>
    </source>
</evidence>
<accession>A0A2U1NX78</accession>
<organism evidence="2 3">
    <name type="scientific">Artemisia annua</name>
    <name type="common">Sweet wormwood</name>
    <dbReference type="NCBI Taxonomy" id="35608"/>
    <lineage>
        <taxon>Eukaryota</taxon>
        <taxon>Viridiplantae</taxon>
        <taxon>Streptophyta</taxon>
        <taxon>Embryophyta</taxon>
        <taxon>Tracheophyta</taxon>
        <taxon>Spermatophyta</taxon>
        <taxon>Magnoliopsida</taxon>
        <taxon>eudicotyledons</taxon>
        <taxon>Gunneridae</taxon>
        <taxon>Pentapetalae</taxon>
        <taxon>asterids</taxon>
        <taxon>campanulids</taxon>
        <taxon>Asterales</taxon>
        <taxon>Asteraceae</taxon>
        <taxon>Asteroideae</taxon>
        <taxon>Anthemideae</taxon>
        <taxon>Artemisiinae</taxon>
        <taxon>Artemisia</taxon>
    </lineage>
</organism>
<dbReference type="SUPFAM" id="SSF54001">
    <property type="entry name" value="Cysteine proteinases"/>
    <property type="match status" value="1"/>
</dbReference>
<dbReference type="AlphaFoldDB" id="A0A2U1NX78"/>
<dbReference type="EMBL" id="PKPP01002045">
    <property type="protein sequence ID" value="PWA78040.1"/>
    <property type="molecule type" value="Genomic_DNA"/>
</dbReference>
<evidence type="ECO:0000259" key="1">
    <source>
        <dbReference type="Pfam" id="PF03101"/>
    </source>
</evidence>
<comment type="caution">
    <text evidence="2">The sequence shown here is derived from an EMBL/GenBank/DDBJ whole genome shotgun (WGS) entry which is preliminary data.</text>
</comment>
<dbReference type="Gene3D" id="3.40.395.10">
    <property type="entry name" value="Adenoviral Proteinase, Chain A"/>
    <property type="match status" value="1"/>
</dbReference>
<dbReference type="Proteomes" id="UP000245207">
    <property type="component" value="Unassembled WGS sequence"/>
</dbReference>
<dbReference type="Pfam" id="PF03101">
    <property type="entry name" value="FAR1"/>
    <property type="match status" value="1"/>
</dbReference>
<name>A0A2U1NX78_ARTAN</name>
<keyword evidence="3" id="KW-1185">Reference proteome</keyword>
<protein>
    <submittedName>
        <fullName evidence="2">FAR1 DNA binding domain-containing protein</fullName>
    </submittedName>
</protein>
<feature type="domain" description="FAR1" evidence="1">
    <location>
        <begin position="270"/>
        <end position="351"/>
    </location>
</feature>
<dbReference type="InterPro" id="IPR038765">
    <property type="entry name" value="Papain-like_cys_pep_sf"/>
</dbReference>
<sequence>MILYTNINVLVVEASKEKEELMKRMNSYHGQIQKRACVRSTYECLMRSLDPTRSMHVDVEPRVFGQSESFQISVSPVDLMLLFTNKCLNSSIITLFATSINKILQQVKMQSNKCGFLKPYMIQDSVHIISKHWNLFIIVPQQNTGFILDSDMEGKNEESYEFTNVVQKLTQLYHSLISFRALGNMKWNLVECNQQRHYWESGYYVMRWMHQFVTHQQHSFPKTMPWNDKKPFTTKELDNIVSSCISPIVGDFDIPKIGNKYRTLDDCIKMYEEYAEKTGFSVRLSTQNSLKSGIVDRKYLVCNREGLAKGVNKDTMNEETSDNQIRTSSISRTGCMAKVKFKLNESHTEYVLISELSKLQTQDLTESAQILVNVMKKQTRAPELLAVIQNLKALPY</sequence>
<evidence type="ECO:0000313" key="3">
    <source>
        <dbReference type="Proteomes" id="UP000245207"/>
    </source>
</evidence>
<dbReference type="PANTHER" id="PTHR47718:SF12">
    <property type="entry name" value="PROTEIN FAR1-RELATED SEQUENCE"/>
    <property type="match status" value="1"/>
</dbReference>
<dbReference type="PANTHER" id="PTHR47718">
    <property type="entry name" value="OS01G0519700 PROTEIN"/>
    <property type="match status" value="1"/>
</dbReference>
<proteinExistence type="predicted"/>